<evidence type="ECO:0000259" key="13">
    <source>
        <dbReference type="PROSITE" id="PS50109"/>
    </source>
</evidence>
<comment type="catalytic activity">
    <reaction evidence="1">
        <text>ATP + protein L-histidine = ADP + protein N-phospho-L-histidine.</text>
        <dbReference type="EC" id="2.7.13.3"/>
    </reaction>
</comment>
<dbReference type="SMART" id="SM00388">
    <property type="entry name" value="HisKA"/>
    <property type="match status" value="1"/>
</dbReference>
<keyword evidence="12" id="KW-1133">Transmembrane helix</keyword>
<evidence type="ECO:0000256" key="5">
    <source>
        <dbReference type="ARBA" id="ARBA00022553"/>
    </source>
</evidence>
<dbReference type="InterPro" id="IPR050351">
    <property type="entry name" value="BphY/WalK/GraS-like"/>
</dbReference>
<keyword evidence="8" id="KW-0418">Kinase</keyword>
<keyword evidence="12" id="KW-0812">Transmembrane</keyword>
<feature type="transmembrane region" description="Helical" evidence="12">
    <location>
        <begin position="9"/>
        <end position="29"/>
    </location>
</feature>
<evidence type="ECO:0000256" key="11">
    <source>
        <dbReference type="ARBA" id="ARBA00023136"/>
    </source>
</evidence>
<dbReference type="STRING" id="1462526.BN990_01636"/>
<feature type="domain" description="PAS" evidence="14">
    <location>
        <begin position="114"/>
        <end position="187"/>
    </location>
</feature>
<dbReference type="InterPro" id="IPR013767">
    <property type="entry name" value="PAS_fold"/>
</dbReference>
<dbReference type="EC" id="2.7.13.3" evidence="3"/>
<dbReference type="Gene3D" id="3.30.450.20">
    <property type="entry name" value="PAS domain"/>
    <property type="match status" value="1"/>
</dbReference>
<dbReference type="InterPro" id="IPR003661">
    <property type="entry name" value="HisK_dim/P_dom"/>
</dbReference>
<keyword evidence="10" id="KW-0902">Two-component regulatory system</keyword>
<dbReference type="SMART" id="SM00387">
    <property type="entry name" value="HATPase_c"/>
    <property type="match status" value="1"/>
</dbReference>
<dbReference type="SUPFAM" id="SSF55785">
    <property type="entry name" value="PYP-like sensor domain (PAS domain)"/>
    <property type="match status" value="1"/>
</dbReference>
<dbReference type="GO" id="GO:0000155">
    <property type="term" value="F:phosphorelay sensor kinase activity"/>
    <property type="evidence" value="ECO:0007669"/>
    <property type="project" value="InterPro"/>
</dbReference>
<proteinExistence type="predicted"/>
<dbReference type="NCBIfam" id="TIGR00229">
    <property type="entry name" value="sensory_box"/>
    <property type="match status" value="1"/>
</dbReference>
<dbReference type="Gene3D" id="1.10.287.130">
    <property type="match status" value="1"/>
</dbReference>
<evidence type="ECO:0000256" key="4">
    <source>
        <dbReference type="ARBA" id="ARBA00022475"/>
    </source>
</evidence>
<dbReference type="FunFam" id="1.10.287.130:FF:000008">
    <property type="entry name" value="Two-component sensor histidine kinase"/>
    <property type="match status" value="1"/>
</dbReference>
<dbReference type="EMBL" id="CCDP010000001">
    <property type="protein sequence ID" value="CDQ39341.1"/>
    <property type="molecule type" value="Genomic_DNA"/>
</dbReference>
<dbReference type="InterPro" id="IPR003660">
    <property type="entry name" value="HAMP_dom"/>
</dbReference>
<dbReference type="GO" id="GO:0006355">
    <property type="term" value="P:regulation of DNA-templated transcription"/>
    <property type="evidence" value="ECO:0007669"/>
    <property type="project" value="InterPro"/>
</dbReference>
<keyword evidence="6" id="KW-0808">Transferase</keyword>
<dbReference type="PROSITE" id="PS50885">
    <property type="entry name" value="HAMP"/>
    <property type="match status" value="1"/>
</dbReference>
<evidence type="ECO:0000256" key="10">
    <source>
        <dbReference type="ARBA" id="ARBA00023012"/>
    </source>
</evidence>
<dbReference type="InterPro" id="IPR035965">
    <property type="entry name" value="PAS-like_dom_sf"/>
</dbReference>
<evidence type="ECO:0000256" key="1">
    <source>
        <dbReference type="ARBA" id="ARBA00000085"/>
    </source>
</evidence>
<keyword evidence="11 12" id="KW-0472">Membrane</keyword>
<keyword evidence="4" id="KW-1003">Cell membrane</keyword>
<dbReference type="InterPro" id="IPR000014">
    <property type="entry name" value="PAS"/>
</dbReference>
<evidence type="ECO:0000313" key="17">
    <source>
        <dbReference type="EMBL" id="CDQ39341.1"/>
    </source>
</evidence>
<dbReference type="FunFam" id="3.30.565.10:FF:000023">
    <property type="entry name" value="PAS domain-containing sensor histidine kinase"/>
    <property type="match status" value="1"/>
</dbReference>
<dbReference type="InterPro" id="IPR036097">
    <property type="entry name" value="HisK_dim/P_sf"/>
</dbReference>
<comment type="subcellular location">
    <subcellularLocation>
        <location evidence="2">Cell membrane</location>
        <topology evidence="2">Multi-pass membrane protein</topology>
    </subcellularLocation>
</comment>
<dbReference type="GO" id="GO:0005886">
    <property type="term" value="C:plasma membrane"/>
    <property type="evidence" value="ECO:0007669"/>
    <property type="project" value="UniProtKB-SubCell"/>
</dbReference>
<dbReference type="InterPro" id="IPR004358">
    <property type="entry name" value="Sig_transdc_His_kin-like_C"/>
</dbReference>
<dbReference type="SMART" id="SM00091">
    <property type="entry name" value="PAS"/>
    <property type="match status" value="1"/>
</dbReference>
<evidence type="ECO:0000313" key="18">
    <source>
        <dbReference type="Proteomes" id="UP000028875"/>
    </source>
</evidence>
<evidence type="ECO:0000256" key="12">
    <source>
        <dbReference type="SAM" id="Phobius"/>
    </source>
</evidence>
<dbReference type="InterPro" id="IPR005467">
    <property type="entry name" value="His_kinase_dom"/>
</dbReference>
<dbReference type="PRINTS" id="PR00344">
    <property type="entry name" value="BCTRLSENSOR"/>
</dbReference>
<evidence type="ECO:0000259" key="14">
    <source>
        <dbReference type="PROSITE" id="PS50112"/>
    </source>
</evidence>
<dbReference type="InterPro" id="IPR036890">
    <property type="entry name" value="HATPase_C_sf"/>
</dbReference>
<sequence>MRFLFKKPIFGYVIGIFLVVAFTAILLSFLIGHSFVLIAVLLIQFIVLLLFLLNFYDRFIKPVNKATNTIDEIVKGNYRARFHHPTSDSIGLLSTKINSLARNLSEISIQEQMQSEQLSTIIENTQSGLVLIDSKGYIHFVNKKFITLFGNSSKAYQGYLYYDVLNNEIIHETVQKTFLYERNIKEEFTHFKGLDKYYIEIVGAPIFDDRNILKGAVLVLYDITEMKKLELMRKDFVANVSHELKTPITSIKGFAETLLDNSADQSDENKEFLEIIYKESNRLQLLIEDLLILSRLEKENFQLVLSTFDVKEAIHEITPIIEHKLTEKKLSFSTDVEPNVELTADKEKVKQIMLNLIDNAINYTPEAGEINLSAAEDDESIYLQIKDTGIGIAKESLPRIFERFYRVDKARSRNTGGTGLGLAIVKHIVEVHDGDIQIESEVNEGTTITVILPKVTGSKNILD</sequence>
<dbReference type="Gene3D" id="3.30.565.10">
    <property type="entry name" value="Histidine kinase-like ATPase, C-terminal domain"/>
    <property type="match status" value="1"/>
</dbReference>
<name>A0A024QBM3_9BACI</name>
<evidence type="ECO:0000256" key="8">
    <source>
        <dbReference type="ARBA" id="ARBA00022777"/>
    </source>
</evidence>
<keyword evidence="7" id="KW-0547">Nucleotide-binding</keyword>
<evidence type="ECO:0000259" key="16">
    <source>
        <dbReference type="PROSITE" id="PS50885"/>
    </source>
</evidence>
<dbReference type="GO" id="GO:0004721">
    <property type="term" value="F:phosphoprotein phosphatase activity"/>
    <property type="evidence" value="ECO:0007669"/>
    <property type="project" value="TreeGrafter"/>
</dbReference>
<dbReference type="SUPFAM" id="SSF158472">
    <property type="entry name" value="HAMP domain-like"/>
    <property type="match status" value="1"/>
</dbReference>
<dbReference type="PROSITE" id="PS50109">
    <property type="entry name" value="HIS_KIN"/>
    <property type="match status" value="1"/>
</dbReference>
<dbReference type="eggNOG" id="COG5002">
    <property type="taxonomic scope" value="Bacteria"/>
</dbReference>
<dbReference type="CDD" id="cd00075">
    <property type="entry name" value="HATPase"/>
    <property type="match status" value="1"/>
</dbReference>
<feature type="transmembrane region" description="Helical" evidence="12">
    <location>
        <begin position="35"/>
        <end position="56"/>
    </location>
</feature>
<dbReference type="Proteomes" id="UP000028875">
    <property type="component" value="Unassembled WGS sequence"/>
</dbReference>
<dbReference type="CDD" id="cd00082">
    <property type="entry name" value="HisKA"/>
    <property type="match status" value="1"/>
</dbReference>
<feature type="domain" description="PAC" evidence="15">
    <location>
        <begin position="182"/>
        <end position="235"/>
    </location>
</feature>
<protein>
    <recommendedName>
        <fullName evidence="3">histidine kinase</fullName>
        <ecNumber evidence="3">2.7.13.3</ecNumber>
    </recommendedName>
</protein>
<reference evidence="18" key="2">
    <citation type="submission" date="2014-05" db="EMBL/GenBank/DDBJ databases">
        <title>Draft genome sequence of Virgibacillus massiliensis Vm-5.</title>
        <authorList>
            <person name="Khelaifia S."/>
            <person name="Croce O."/>
            <person name="Lagier J.C."/>
            <person name="Raoult D."/>
        </authorList>
    </citation>
    <scope>NUCLEOTIDE SEQUENCE [LARGE SCALE GENOMIC DNA]</scope>
    <source>
        <strain evidence="18">Vm-5</strain>
    </source>
</reference>
<dbReference type="PROSITE" id="PS50113">
    <property type="entry name" value="PAC"/>
    <property type="match status" value="1"/>
</dbReference>
<feature type="domain" description="HAMP" evidence="16">
    <location>
        <begin position="57"/>
        <end position="109"/>
    </location>
</feature>
<evidence type="ECO:0000256" key="3">
    <source>
        <dbReference type="ARBA" id="ARBA00012438"/>
    </source>
</evidence>
<organism evidence="17 18">
    <name type="scientific">Virgibacillus massiliensis</name>
    <dbReference type="NCBI Taxonomy" id="1462526"/>
    <lineage>
        <taxon>Bacteria</taxon>
        <taxon>Bacillati</taxon>
        <taxon>Bacillota</taxon>
        <taxon>Bacilli</taxon>
        <taxon>Bacillales</taxon>
        <taxon>Bacillaceae</taxon>
        <taxon>Virgibacillus</taxon>
    </lineage>
</organism>
<feature type="domain" description="Histidine kinase" evidence="13">
    <location>
        <begin position="239"/>
        <end position="456"/>
    </location>
</feature>
<keyword evidence="5" id="KW-0597">Phosphoprotein</keyword>
<evidence type="ECO:0000256" key="2">
    <source>
        <dbReference type="ARBA" id="ARBA00004651"/>
    </source>
</evidence>
<dbReference type="Gene3D" id="6.10.340.10">
    <property type="match status" value="1"/>
</dbReference>
<evidence type="ECO:0000256" key="7">
    <source>
        <dbReference type="ARBA" id="ARBA00022741"/>
    </source>
</evidence>
<dbReference type="SUPFAM" id="SSF47384">
    <property type="entry name" value="Homodimeric domain of signal transducing histidine kinase"/>
    <property type="match status" value="1"/>
</dbReference>
<dbReference type="AlphaFoldDB" id="A0A024QBM3"/>
<dbReference type="Pfam" id="PF02518">
    <property type="entry name" value="HATPase_c"/>
    <property type="match status" value="1"/>
</dbReference>
<dbReference type="PROSITE" id="PS50112">
    <property type="entry name" value="PAS"/>
    <property type="match status" value="1"/>
</dbReference>
<reference evidence="17 18" key="1">
    <citation type="submission" date="2014-03" db="EMBL/GenBank/DDBJ databases">
        <authorList>
            <person name="Urmite Genomes U."/>
        </authorList>
    </citation>
    <scope>NUCLEOTIDE SEQUENCE [LARGE SCALE GENOMIC DNA]</scope>
    <source>
        <strain evidence="17 18">Vm-5</strain>
    </source>
</reference>
<dbReference type="RefSeq" id="WP_021290884.1">
    <property type="nucleotide sequence ID" value="NZ_BNER01000002.1"/>
</dbReference>
<dbReference type="CDD" id="cd06225">
    <property type="entry name" value="HAMP"/>
    <property type="match status" value="1"/>
</dbReference>
<keyword evidence="18" id="KW-1185">Reference proteome</keyword>
<dbReference type="SUPFAM" id="SSF55874">
    <property type="entry name" value="ATPase domain of HSP90 chaperone/DNA topoisomerase II/histidine kinase"/>
    <property type="match status" value="1"/>
</dbReference>
<dbReference type="PANTHER" id="PTHR45453">
    <property type="entry name" value="PHOSPHATE REGULON SENSOR PROTEIN PHOR"/>
    <property type="match status" value="1"/>
</dbReference>
<dbReference type="Pfam" id="PF00512">
    <property type="entry name" value="HisKA"/>
    <property type="match status" value="1"/>
</dbReference>
<dbReference type="Pfam" id="PF00989">
    <property type="entry name" value="PAS"/>
    <property type="match status" value="1"/>
</dbReference>
<keyword evidence="9" id="KW-0067">ATP-binding</keyword>
<dbReference type="NCBIfam" id="NF046044">
    <property type="entry name" value="PnpS"/>
    <property type="match status" value="1"/>
</dbReference>
<dbReference type="GO" id="GO:0005524">
    <property type="term" value="F:ATP binding"/>
    <property type="evidence" value="ECO:0007669"/>
    <property type="project" value="UniProtKB-KW"/>
</dbReference>
<evidence type="ECO:0000256" key="9">
    <source>
        <dbReference type="ARBA" id="ARBA00022840"/>
    </source>
</evidence>
<accession>A0A024QBM3</accession>
<dbReference type="InterPro" id="IPR000700">
    <property type="entry name" value="PAS-assoc_C"/>
</dbReference>
<dbReference type="InterPro" id="IPR003594">
    <property type="entry name" value="HATPase_dom"/>
</dbReference>
<comment type="caution">
    <text evidence="17">The sequence shown here is derived from an EMBL/GenBank/DDBJ whole genome shotgun (WGS) entry which is preliminary data.</text>
</comment>
<dbReference type="OrthoDB" id="9813151at2"/>
<dbReference type="GO" id="GO:0016036">
    <property type="term" value="P:cellular response to phosphate starvation"/>
    <property type="evidence" value="ECO:0007669"/>
    <property type="project" value="TreeGrafter"/>
</dbReference>
<gene>
    <name evidence="17" type="primary">phoR</name>
    <name evidence="17" type="ORF">BN990_01636</name>
</gene>
<evidence type="ECO:0000256" key="6">
    <source>
        <dbReference type="ARBA" id="ARBA00022679"/>
    </source>
</evidence>
<evidence type="ECO:0000259" key="15">
    <source>
        <dbReference type="PROSITE" id="PS50113"/>
    </source>
</evidence>
<dbReference type="PANTHER" id="PTHR45453:SF1">
    <property type="entry name" value="PHOSPHATE REGULON SENSOR PROTEIN PHOR"/>
    <property type="match status" value="1"/>
</dbReference>